<dbReference type="Proteomes" id="UP000187417">
    <property type="component" value="Unassembled WGS sequence"/>
</dbReference>
<keyword evidence="1" id="KW-0472">Membrane</keyword>
<evidence type="ECO:0000256" key="1">
    <source>
        <dbReference type="SAM" id="Phobius"/>
    </source>
</evidence>
<dbReference type="GeneID" id="73802328"/>
<feature type="transmembrane region" description="Helical" evidence="1">
    <location>
        <begin position="31"/>
        <end position="48"/>
    </location>
</feature>
<dbReference type="InterPro" id="IPR003718">
    <property type="entry name" value="OsmC/Ohr_fam"/>
</dbReference>
<keyword evidence="1" id="KW-0812">Transmembrane</keyword>
<evidence type="ECO:0000313" key="3">
    <source>
        <dbReference type="Proteomes" id="UP000187417"/>
    </source>
</evidence>
<comment type="caution">
    <text evidence="2">The sequence shown here is derived from an EMBL/GenBank/DDBJ whole genome shotgun (WGS) entry which is preliminary data.</text>
</comment>
<proteinExistence type="predicted"/>
<organism evidence="2 3">
    <name type="scientific">Alistipes putredinis</name>
    <dbReference type="NCBI Taxonomy" id="28117"/>
    <lineage>
        <taxon>Bacteria</taxon>
        <taxon>Pseudomonadati</taxon>
        <taxon>Bacteroidota</taxon>
        <taxon>Bacteroidia</taxon>
        <taxon>Bacteroidales</taxon>
        <taxon>Rikenellaceae</taxon>
        <taxon>Alistipes</taxon>
    </lineage>
</organism>
<evidence type="ECO:0000313" key="2">
    <source>
        <dbReference type="EMBL" id="OKY93875.1"/>
    </source>
</evidence>
<name>A0A1Q6F4S4_9BACT</name>
<dbReference type="PANTHER" id="PTHR34352:SF1">
    <property type="entry name" value="PROTEIN YHFA"/>
    <property type="match status" value="1"/>
</dbReference>
<accession>A0A1Q6F4S4</accession>
<dbReference type="STRING" id="28117.BHV66_07250"/>
<dbReference type="InterPro" id="IPR036102">
    <property type="entry name" value="OsmC/Ohrsf"/>
</dbReference>
<protein>
    <submittedName>
        <fullName evidence="2">Disulfide bond formation regulator</fullName>
    </submittedName>
</protein>
<dbReference type="Pfam" id="PF02566">
    <property type="entry name" value="OsmC"/>
    <property type="match status" value="1"/>
</dbReference>
<dbReference type="RefSeq" id="WP_004327780.1">
    <property type="nucleotide sequence ID" value="NZ_BAAFKT010000006.1"/>
</dbReference>
<reference evidence="2 3" key="1">
    <citation type="journal article" date="2016" name="Nat. Biotechnol.">
        <title>Measurement of bacterial replication rates in microbial communities.</title>
        <authorList>
            <person name="Brown C.T."/>
            <person name="Olm M.R."/>
            <person name="Thomas B.C."/>
            <person name="Banfield J.F."/>
        </authorList>
    </citation>
    <scope>NUCLEOTIDE SEQUENCE [LARGE SCALE GENOMIC DNA]</scope>
    <source>
        <strain evidence="2">CAG:67_53_122</strain>
    </source>
</reference>
<dbReference type="PANTHER" id="PTHR34352">
    <property type="entry name" value="PROTEIN YHFA"/>
    <property type="match status" value="1"/>
</dbReference>
<dbReference type="EMBL" id="MNQH01000031">
    <property type="protein sequence ID" value="OKY93875.1"/>
    <property type="molecule type" value="Genomic_DNA"/>
</dbReference>
<sequence length="131" mass="14557">MIQQVTIQMTSARTYVLEGNKKCDQLNPKELMLLAGVTCAGMTAMAIMEKERVSPTRFELSISGELDTETVQSSSVFKSFRIVYNVQCECENDQMKVSRAINLAHDKHCGGVQMLRKIAPVADEIAIVNTK</sequence>
<keyword evidence="1" id="KW-1133">Transmembrane helix</keyword>
<dbReference type="AlphaFoldDB" id="A0A1Q6F4S4"/>
<dbReference type="InterPro" id="IPR015946">
    <property type="entry name" value="KH_dom-like_a/b"/>
</dbReference>
<dbReference type="Gene3D" id="3.30.300.20">
    <property type="match status" value="1"/>
</dbReference>
<gene>
    <name evidence="2" type="ORF">BHV66_07250</name>
</gene>
<dbReference type="SUPFAM" id="SSF82784">
    <property type="entry name" value="OsmC-like"/>
    <property type="match status" value="1"/>
</dbReference>